<evidence type="ECO:0000256" key="2">
    <source>
        <dbReference type="ARBA" id="ARBA00022448"/>
    </source>
</evidence>
<sequence length="311" mass="34739">MIAVENLTKSYGRHTAVDAISFEVNEGDVVGFLGPNGAGKTSTIRVLTGYHPPTSGAASVAGYDIFRQSIEARRQIGYMPENVPLYREMRVREFLKHRGTLKGLRGKELQKRLDIVIEECGLGDVRRKMIKTLSKGYRQRVGLADALVHDPPLLILDEPTNGLDPNQIRSIRNLIKNLAADRTIFLSSHILSEVEMICKKVIILEGGHIKANDTPANLVKNMRAAGHISLEIQAPREALLAAIGELPHIKKTSVLESSDDGWHKLSILVDSNTETRPRLSKMAEDQKWPLRTLYRHEGTLEDVFVELTRKD</sequence>
<dbReference type="AlphaFoldDB" id="A0A934RNQ6"/>
<dbReference type="InterPro" id="IPR003439">
    <property type="entry name" value="ABC_transporter-like_ATP-bd"/>
</dbReference>
<dbReference type="PROSITE" id="PS50893">
    <property type="entry name" value="ABC_TRANSPORTER_2"/>
    <property type="match status" value="1"/>
</dbReference>
<evidence type="ECO:0000256" key="3">
    <source>
        <dbReference type="ARBA" id="ARBA00022741"/>
    </source>
</evidence>
<dbReference type="Gene3D" id="3.40.50.300">
    <property type="entry name" value="P-loop containing nucleotide triphosphate hydrolases"/>
    <property type="match status" value="1"/>
</dbReference>
<dbReference type="GO" id="GO:0016887">
    <property type="term" value="F:ATP hydrolysis activity"/>
    <property type="evidence" value="ECO:0007669"/>
    <property type="project" value="InterPro"/>
</dbReference>
<dbReference type="Pfam" id="PF00005">
    <property type="entry name" value="ABC_tran"/>
    <property type="match status" value="1"/>
</dbReference>
<dbReference type="GO" id="GO:0005524">
    <property type="term" value="F:ATP binding"/>
    <property type="evidence" value="ECO:0007669"/>
    <property type="project" value="UniProtKB-KW"/>
</dbReference>
<keyword evidence="3" id="KW-0547">Nucleotide-binding</keyword>
<comment type="caution">
    <text evidence="6">The sequence shown here is derived from an EMBL/GenBank/DDBJ whole genome shotgun (WGS) entry which is preliminary data.</text>
</comment>
<evidence type="ECO:0000256" key="1">
    <source>
        <dbReference type="ARBA" id="ARBA00005417"/>
    </source>
</evidence>
<keyword evidence="7" id="KW-1185">Reference proteome</keyword>
<dbReference type="InterPro" id="IPR027417">
    <property type="entry name" value="P-loop_NTPase"/>
</dbReference>
<gene>
    <name evidence="6" type="ORF">JIN78_08885</name>
</gene>
<feature type="domain" description="ABC transporter" evidence="5">
    <location>
        <begin position="2"/>
        <end position="231"/>
    </location>
</feature>
<reference evidence="6" key="1">
    <citation type="submission" date="2021-01" db="EMBL/GenBank/DDBJ databases">
        <title>Modified the classification status of verrucomicrobia.</title>
        <authorList>
            <person name="Feng X."/>
        </authorList>
    </citation>
    <scope>NUCLEOTIDE SEQUENCE</scope>
    <source>
        <strain evidence="6">KCTC 12986</strain>
    </source>
</reference>
<accession>A0A934RNQ6</accession>
<dbReference type="PANTHER" id="PTHR43335">
    <property type="entry name" value="ABC TRANSPORTER, ATP-BINDING PROTEIN"/>
    <property type="match status" value="1"/>
</dbReference>
<dbReference type="Proteomes" id="UP000604083">
    <property type="component" value="Unassembled WGS sequence"/>
</dbReference>
<dbReference type="SMART" id="SM00382">
    <property type="entry name" value="AAA"/>
    <property type="match status" value="1"/>
</dbReference>
<organism evidence="6 7">
    <name type="scientific">Roseibacillus ishigakijimensis</name>
    <dbReference type="NCBI Taxonomy" id="454146"/>
    <lineage>
        <taxon>Bacteria</taxon>
        <taxon>Pseudomonadati</taxon>
        <taxon>Verrucomicrobiota</taxon>
        <taxon>Verrucomicrobiia</taxon>
        <taxon>Verrucomicrobiales</taxon>
        <taxon>Verrucomicrobiaceae</taxon>
        <taxon>Roseibacillus</taxon>
    </lineage>
</organism>
<keyword evidence="4 6" id="KW-0067">ATP-binding</keyword>
<dbReference type="CDD" id="cd03230">
    <property type="entry name" value="ABC_DR_subfamily_A"/>
    <property type="match status" value="1"/>
</dbReference>
<comment type="similarity">
    <text evidence="1">Belongs to the ABC transporter superfamily.</text>
</comment>
<evidence type="ECO:0000313" key="7">
    <source>
        <dbReference type="Proteomes" id="UP000604083"/>
    </source>
</evidence>
<dbReference type="PANTHER" id="PTHR43335:SF4">
    <property type="entry name" value="ABC TRANSPORTER, ATP-BINDING PROTEIN"/>
    <property type="match status" value="1"/>
</dbReference>
<evidence type="ECO:0000256" key="4">
    <source>
        <dbReference type="ARBA" id="ARBA00022840"/>
    </source>
</evidence>
<protein>
    <submittedName>
        <fullName evidence="6">ATP-binding cassette domain-containing protein</fullName>
    </submittedName>
</protein>
<name>A0A934RNQ6_9BACT</name>
<dbReference type="InterPro" id="IPR003593">
    <property type="entry name" value="AAA+_ATPase"/>
</dbReference>
<dbReference type="SUPFAM" id="SSF52540">
    <property type="entry name" value="P-loop containing nucleoside triphosphate hydrolases"/>
    <property type="match status" value="1"/>
</dbReference>
<dbReference type="RefSeq" id="WP_200391611.1">
    <property type="nucleotide sequence ID" value="NZ_JAENIO010000019.1"/>
</dbReference>
<evidence type="ECO:0000313" key="6">
    <source>
        <dbReference type="EMBL" id="MBK1834175.1"/>
    </source>
</evidence>
<keyword evidence="2" id="KW-0813">Transport</keyword>
<dbReference type="EMBL" id="JAENIO010000019">
    <property type="protein sequence ID" value="MBK1834175.1"/>
    <property type="molecule type" value="Genomic_DNA"/>
</dbReference>
<evidence type="ECO:0000259" key="5">
    <source>
        <dbReference type="PROSITE" id="PS50893"/>
    </source>
</evidence>
<proteinExistence type="inferred from homology"/>